<reference evidence="1 2" key="1">
    <citation type="journal article" date="2024" name="Nat. Commun.">
        <title>Phylogenomics reveals the evolutionary origins of lichenization in chlorophyte algae.</title>
        <authorList>
            <person name="Puginier C."/>
            <person name="Libourel C."/>
            <person name="Otte J."/>
            <person name="Skaloud P."/>
            <person name="Haon M."/>
            <person name="Grisel S."/>
            <person name="Petersen M."/>
            <person name="Berrin J.G."/>
            <person name="Delaux P.M."/>
            <person name="Dal Grande F."/>
            <person name="Keller J."/>
        </authorList>
    </citation>
    <scope>NUCLEOTIDE SEQUENCE [LARGE SCALE GENOMIC DNA]</scope>
    <source>
        <strain evidence="1 2">SAG 2145</strain>
    </source>
</reference>
<keyword evidence="2" id="KW-1185">Reference proteome</keyword>
<sequence length="334" mass="37965">MSWSLLPVELRATIASKTHCDLDAARLHLADMHKSPAHGCLFSQQRAGEERLFLDCLRHLLAQVRSGRDKYGMTLAVKIMPQTPMGVLSCCEDPYRIIYRDESPSRLALLDHTSDLEWPTPTVASIMHFFEGVCRRKKLQIATNRAGIANYIDWDDGDYWIGLMQACWTSLPVELRALVASKTNTDADAASLHLADNHKCPETSCLFTQPRDAADAHFLEELGRQLHDMRDVSRDGVQHVCIRPVRPTPRGRRVACDGDVNYHIAKLSLVRHHRYLIISNRMFKFPRNKLYWNFCLEQPIMADSAKAVVNFFAGASRRSRMESKIVDSGAGWFE</sequence>
<accession>A0AAW1RBM0</accession>
<evidence type="ECO:0000313" key="2">
    <source>
        <dbReference type="Proteomes" id="UP001438707"/>
    </source>
</evidence>
<comment type="caution">
    <text evidence="1">The sequence shown here is derived from an EMBL/GenBank/DDBJ whole genome shotgun (WGS) entry which is preliminary data.</text>
</comment>
<protein>
    <submittedName>
        <fullName evidence="1">Uncharacterized protein</fullName>
    </submittedName>
</protein>
<dbReference type="Proteomes" id="UP001438707">
    <property type="component" value="Unassembled WGS sequence"/>
</dbReference>
<organism evidence="1 2">
    <name type="scientific">Apatococcus lobatus</name>
    <dbReference type="NCBI Taxonomy" id="904363"/>
    <lineage>
        <taxon>Eukaryota</taxon>
        <taxon>Viridiplantae</taxon>
        <taxon>Chlorophyta</taxon>
        <taxon>core chlorophytes</taxon>
        <taxon>Trebouxiophyceae</taxon>
        <taxon>Chlorellales</taxon>
        <taxon>Chlorellaceae</taxon>
        <taxon>Apatococcus</taxon>
    </lineage>
</organism>
<dbReference type="AlphaFoldDB" id="A0AAW1RBM0"/>
<proteinExistence type="predicted"/>
<dbReference type="EMBL" id="JALJOS010000014">
    <property type="protein sequence ID" value="KAK9831213.1"/>
    <property type="molecule type" value="Genomic_DNA"/>
</dbReference>
<evidence type="ECO:0000313" key="1">
    <source>
        <dbReference type="EMBL" id="KAK9831213.1"/>
    </source>
</evidence>
<gene>
    <name evidence="1" type="ORF">WJX74_007774</name>
</gene>
<name>A0AAW1RBM0_9CHLO</name>